<sequence>MTALRTLAFLSLIGFSTSQTSDCSYYSLLNYLNMTASNSVLQIMRPVKSWTNSTLVQLDMFLLGILEVEEKSQTITTHIWLYMSWTNEFLTWNSSDFCGIEEITLPKSLLWIPDVRINEDVSDTGSIQESLLVTVNSSGWMYMSGRQRLTYTCCLDLMMFPFDTQSCNITFSTMSLNEKTIKLGTFNSDEVLNKVSAEAMVTMGEWDLKSLITFNGPRARNRLRYMVTMERKPMLYVINLIVPLFFFLILDLASFFISEARGEKLSFKVTILLSISVLLLILQDMLPSTEKSLPMIAMYCVGVFALVGISVLEAMLVTFLIDLDCYCGKKAQSSVNASEDIQLQMGDVTESAEAEERGQAKEDRCYLPDHRDLLKLILDELRAVREEAGRQYKENKKRGCYRRLAEITDHVFFVLYFSASALFLAFMYLVWIAKVI</sequence>
<evidence type="ECO:0000256" key="4">
    <source>
        <dbReference type="ARBA" id="ARBA00022729"/>
    </source>
</evidence>
<reference evidence="23" key="3">
    <citation type="submission" date="2025-09" db="UniProtKB">
        <authorList>
            <consortium name="Ensembl"/>
        </authorList>
    </citation>
    <scope>IDENTIFICATION</scope>
</reference>
<keyword evidence="14 20" id="KW-0407">Ion channel</keyword>
<proteinExistence type="inferred from homology"/>
<evidence type="ECO:0000256" key="7">
    <source>
        <dbReference type="ARBA" id="ARBA00023065"/>
    </source>
</evidence>
<dbReference type="SUPFAM" id="SSF63712">
    <property type="entry name" value="Nicotinic receptor ligand binding domain-like"/>
    <property type="match status" value="1"/>
</dbReference>
<evidence type="ECO:0000256" key="6">
    <source>
        <dbReference type="ARBA" id="ARBA00023018"/>
    </source>
</evidence>
<comment type="subcellular location">
    <subcellularLocation>
        <location evidence="15">Postsynaptic cell membrane</location>
        <topology evidence="15">Multi-pass membrane protein</topology>
    </subcellularLocation>
</comment>
<keyword evidence="7 20" id="KW-0406">Ion transport</keyword>
<keyword evidence="12" id="KW-0628">Postsynaptic cell membrane</keyword>
<name>A0A669C8J2_ORENI</name>
<dbReference type="PROSITE" id="PS00236">
    <property type="entry name" value="NEUROTR_ION_CHANNEL"/>
    <property type="match status" value="1"/>
</dbReference>
<evidence type="ECO:0008006" key="25">
    <source>
        <dbReference type="Google" id="ProtNLM"/>
    </source>
</evidence>
<dbReference type="InterPro" id="IPR038050">
    <property type="entry name" value="Neuro_actylchol_rec"/>
</dbReference>
<feature type="transmembrane region" description="Helical" evidence="20">
    <location>
        <begin position="265"/>
        <end position="283"/>
    </location>
</feature>
<evidence type="ECO:0000256" key="8">
    <source>
        <dbReference type="ARBA" id="ARBA00023136"/>
    </source>
</evidence>
<evidence type="ECO:0000256" key="11">
    <source>
        <dbReference type="ARBA" id="ARBA00023180"/>
    </source>
</evidence>
<comment type="catalytic activity">
    <reaction evidence="16">
        <text>K(+)(in) = K(+)(out)</text>
        <dbReference type="Rhea" id="RHEA:29463"/>
        <dbReference type="ChEBI" id="CHEBI:29103"/>
    </reaction>
</comment>
<dbReference type="SUPFAM" id="SSF90112">
    <property type="entry name" value="Neurotransmitter-gated ion-channel transmembrane pore"/>
    <property type="match status" value="1"/>
</dbReference>
<evidence type="ECO:0000256" key="19">
    <source>
        <dbReference type="ARBA" id="ARBA00037540"/>
    </source>
</evidence>
<dbReference type="GeneTree" id="ENSGT00940000163471"/>
<keyword evidence="8 20" id="KW-0472">Membrane</keyword>
<evidence type="ECO:0000256" key="2">
    <source>
        <dbReference type="ARBA" id="ARBA00022475"/>
    </source>
</evidence>
<keyword evidence="10" id="KW-0675">Receptor</keyword>
<keyword evidence="6" id="KW-0770">Synapse</keyword>
<dbReference type="InterPro" id="IPR006029">
    <property type="entry name" value="Neurotrans-gated_channel_TM"/>
</dbReference>
<keyword evidence="13" id="KW-1071">Ligand-gated ion channel</keyword>
<evidence type="ECO:0000256" key="14">
    <source>
        <dbReference type="ARBA" id="ARBA00023303"/>
    </source>
</evidence>
<dbReference type="InterPro" id="IPR006201">
    <property type="entry name" value="Neur_channel"/>
</dbReference>
<dbReference type="OMA" id="NITNGWR"/>
<keyword evidence="9" id="KW-1015">Disulfide bond</keyword>
<evidence type="ECO:0000259" key="21">
    <source>
        <dbReference type="Pfam" id="PF02931"/>
    </source>
</evidence>
<dbReference type="Ensembl" id="ENSONIT00000047206.1">
    <property type="protein sequence ID" value="ENSONIP00000044480.1"/>
    <property type="gene ID" value="ENSONIG00000036229.1"/>
</dbReference>
<keyword evidence="1 20" id="KW-0813">Transport</keyword>
<evidence type="ECO:0000256" key="9">
    <source>
        <dbReference type="ARBA" id="ARBA00023157"/>
    </source>
</evidence>
<dbReference type="InterPro" id="IPR036719">
    <property type="entry name" value="Neuro-gated_channel_TM_sf"/>
</dbReference>
<feature type="signal peptide" evidence="20">
    <location>
        <begin position="1"/>
        <end position="18"/>
    </location>
</feature>
<keyword evidence="4 20" id="KW-0732">Signal</keyword>
<dbReference type="InParanoid" id="A0A669C8J2"/>
<dbReference type="GO" id="GO:0004888">
    <property type="term" value="F:transmembrane signaling receptor activity"/>
    <property type="evidence" value="ECO:0007669"/>
    <property type="project" value="InterPro"/>
</dbReference>
<dbReference type="Gene3D" id="2.70.170.10">
    <property type="entry name" value="Neurotransmitter-gated ion-channel ligand-binding domain"/>
    <property type="match status" value="1"/>
</dbReference>
<evidence type="ECO:0000256" key="10">
    <source>
        <dbReference type="ARBA" id="ARBA00023170"/>
    </source>
</evidence>
<comment type="function">
    <text evidence="19">Forms serotonin (5-hydroxytryptamine/5-HT3)-activated cation-selective channel complexes, which when activated cause fast, depolarizing responses in neurons.</text>
</comment>
<dbReference type="Pfam" id="PF02932">
    <property type="entry name" value="Neur_chan_memb"/>
    <property type="match status" value="1"/>
</dbReference>
<comment type="similarity">
    <text evidence="20">Belongs to the ligand-gated ion channel (TC 1.A.9) family.</text>
</comment>
<evidence type="ECO:0000256" key="16">
    <source>
        <dbReference type="ARBA" id="ARBA00034430"/>
    </source>
</evidence>
<dbReference type="InterPro" id="IPR036734">
    <property type="entry name" value="Neur_chan_lig-bd_sf"/>
</dbReference>
<evidence type="ECO:0000313" key="24">
    <source>
        <dbReference type="Proteomes" id="UP000005207"/>
    </source>
</evidence>
<feature type="domain" description="Neurotransmitter-gated ion-channel transmembrane" evidence="22">
    <location>
        <begin position="240"/>
        <end position="320"/>
    </location>
</feature>
<keyword evidence="5 20" id="KW-1133">Transmembrane helix</keyword>
<evidence type="ECO:0000256" key="18">
    <source>
        <dbReference type="ARBA" id="ARBA00036634"/>
    </source>
</evidence>
<dbReference type="InterPro" id="IPR018000">
    <property type="entry name" value="Neurotransmitter_ion_chnl_CS"/>
</dbReference>
<gene>
    <name evidence="23" type="primary">LOC109201767</name>
</gene>
<dbReference type="GO" id="GO:0005230">
    <property type="term" value="F:extracellular ligand-gated monoatomic ion channel activity"/>
    <property type="evidence" value="ECO:0007669"/>
    <property type="project" value="InterPro"/>
</dbReference>
<comment type="catalytic activity">
    <reaction evidence="17">
        <text>Na(+)(in) = Na(+)(out)</text>
        <dbReference type="Rhea" id="RHEA:34963"/>
        <dbReference type="ChEBI" id="CHEBI:29101"/>
    </reaction>
</comment>
<protein>
    <recommendedName>
        <fullName evidence="25">5-hydroxytryptamine receptor 3A-like</fullName>
    </recommendedName>
</protein>
<dbReference type="Proteomes" id="UP000005207">
    <property type="component" value="Linkage group LG4"/>
</dbReference>
<evidence type="ECO:0000256" key="12">
    <source>
        <dbReference type="ARBA" id="ARBA00023257"/>
    </source>
</evidence>
<reference evidence="24" key="1">
    <citation type="submission" date="2012-01" db="EMBL/GenBank/DDBJ databases">
        <title>The Genome Sequence of Oreochromis niloticus (Nile Tilapia).</title>
        <authorList>
            <consortium name="Broad Institute Genome Assembly Team"/>
            <consortium name="Broad Institute Sequencing Platform"/>
            <person name="Di Palma F."/>
            <person name="Johnson J."/>
            <person name="Lander E.S."/>
            <person name="Lindblad-Toh K."/>
        </authorList>
    </citation>
    <scope>NUCLEOTIDE SEQUENCE [LARGE SCALE GENOMIC DNA]</scope>
</reference>
<evidence type="ECO:0000256" key="13">
    <source>
        <dbReference type="ARBA" id="ARBA00023286"/>
    </source>
</evidence>
<evidence type="ECO:0000259" key="22">
    <source>
        <dbReference type="Pfam" id="PF02932"/>
    </source>
</evidence>
<evidence type="ECO:0000256" key="5">
    <source>
        <dbReference type="ARBA" id="ARBA00022989"/>
    </source>
</evidence>
<evidence type="ECO:0000256" key="15">
    <source>
        <dbReference type="ARBA" id="ARBA00034104"/>
    </source>
</evidence>
<comment type="catalytic activity">
    <reaction evidence="18">
        <text>Ca(2+)(in) = Ca(2+)(out)</text>
        <dbReference type="Rhea" id="RHEA:29671"/>
        <dbReference type="ChEBI" id="CHEBI:29108"/>
    </reaction>
</comment>
<evidence type="ECO:0000256" key="17">
    <source>
        <dbReference type="ARBA" id="ARBA00036239"/>
    </source>
</evidence>
<evidence type="ECO:0000256" key="3">
    <source>
        <dbReference type="ARBA" id="ARBA00022692"/>
    </source>
</evidence>
<feature type="transmembrane region" description="Helical" evidence="20">
    <location>
        <begin position="234"/>
        <end position="253"/>
    </location>
</feature>
<dbReference type="FunFam" id="2.70.170.10:FF:000017">
    <property type="entry name" value="5-hydroxytryptamine receptor 3A"/>
    <property type="match status" value="1"/>
</dbReference>
<dbReference type="InterPro" id="IPR006202">
    <property type="entry name" value="Neur_chan_lig-bd"/>
</dbReference>
<reference evidence="23" key="2">
    <citation type="submission" date="2025-08" db="UniProtKB">
        <authorList>
            <consortium name="Ensembl"/>
        </authorList>
    </citation>
    <scope>IDENTIFICATION</scope>
</reference>
<dbReference type="PANTHER" id="PTHR18945">
    <property type="entry name" value="NEUROTRANSMITTER GATED ION CHANNEL"/>
    <property type="match status" value="1"/>
</dbReference>
<dbReference type="AlphaFoldDB" id="A0A669C8J2"/>
<evidence type="ECO:0000256" key="20">
    <source>
        <dbReference type="RuleBase" id="RU000687"/>
    </source>
</evidence>
<dbReference type="Gene3D" id="1.20.58.390">
    <property type="entry name" value="Neurotransmitter-gated ion-channel transmembrane domain"/>
    <property type="match status" value="1"/>
</dbReference>
<feature type="transmembrane region" description="Helical" evidence="20">
    <location>
        <begin position="295"/>
        <end position="321"/>
    </location>
</feature>
<keyword evidence="3 20" id="KW-0812">Transmembrane</keyword>
<accession>A0A669C8J2</accession>
<keyword evidence="24" id="KW-1185">Reference proteome</keyword>
<evidence type="ECO:0000256" key="1">
    <source>
        <dbReference type="ARBA" id="ARBA00022448"/>
    </source>
</evidence>
<dbReference type="Pfam" id="PF02931">
    <property type="entry name" value="Neur_chan_LBD"/>
    <property type="match status" value="1"/>
</dbReference>
<organism evidence="23 24">
    <name type="scientific">Oreochromis niloticus</name>
    <name type="common">Nile tilapia</name>
    <name type="synonym">Tilapia nilotica</name>
    <dbReference type="NCBI Taxonomy" id="8128"/>
    <lineage>
        <taxon>Eukaryota</taxon>
        <taxon>Metazoa</taxon>
        <taxon>Chordata</taxon>
        <taxon>Craniata</taxon>
        <taxon>Vertebrata</taxon>
        <taxon>Euteleostomi</taxon>
        <taxon>Actinopterygii</taxon>
        <taxon>Neopterygii</taxon>
        <taxon>Teleostei</taxon>
        <taxon>Neoteleostei</taxon>
        <taxon>Acanthomorphata</taxon>
        <taxon>Ovalentaria</taxon>
        <taxon>Cichlomorphae</taxon>
        <taxon>Cichliformes</taxon>
        <taxon>Cichlidae</taxon>
        <taxon>African cichlids</taxon>
        <taxon>Pseudocrenilabrinae</taxon>
        <taxon>Oreochromini</taxon>
        <taxon>Oreochromis</taxon>
    </lineage>
</organism>
<keyword evidence="11" id="KW-0325">Glycoprotein</keyword>
<evidence type="ECO:0000313" key="23">
    <source>
        <dbReference type="Ensembl" id="ENSONIP00000044480.1"/>
    </source>
</evidence>
<feature type="transmembrane region" description="Helical" evidence="20">
    <location>
        <begin position="411"/>
        <end position="433"/>
    </location>
</feature>
<feature type="chain" id="PRO_5025708418" description="5-hydroxytryptamine receptor 3A-like" evidence="20">
    <location>
        <begin position="19"/>
        <end position="436"/>
    </location>
</feature>
<dbReference type="PRINTS" id="PR00252">
    <property type="entry name" value="NRIONCHANNEL"/>
</dbReference>
<dbReference type="GO" id="GO:0045211">
    <property type="term" value="C:postsynaptic membrane"/>
    <property type="evidence" value="ECO:0007669"/>
    <property type="project" value="UniProtKB-SubCell"/>
</dbReference>
<feature type="domain" description="Neurotransmitter-gated ion-channel ligand-binding" evidence="21">
    <location>
        <begin position="44"/>
        <end position="232"/>
    </location>
</feature>
<keyword evidence="2" id="KW-1003">Cell membrane</keyword>